<comment type="similarity">
    <text evidence="1">Belongs to the VgrG protein family.</text>
</comment>
<dbReference type="InterPro" id="IPR017847">
    <property type="entry name" value="T6SS_RhsGE_Vgr_subset"/>
</dbReference>
<dbReference type="InterPro" id="IPR037026">
    <property type="entry name" value="Vgr_OB-fold_dom_sf"/>
</dbReference>
<dbReference type="Gene3D" id="2.150.10.10">
    <property type="entry name" value="Serralysin-like metalloprotease, C-terminal"/>
    <property type="match status" value="1"/>
</dbReference>
<organism evidence="3 4">
    <name type="scientific">Fundidesulfovibrio magnetotacticus</name>
    <dbReference type="NCBI Taxonomy" id="2730080"/>
    <lineage>
        <taxon>Bacteria</taxon>
        <taxon>Pseudomonadati</taxon>
        <taxon>Thermodesulfobacteriota</taxon>
        <taxon>Desulfovibrionia</taxon>
        <taxon>Desulfovibrionales</taxon>
        <taxon>Desulfovibrionaceae</taxon>
        <taxon>Fundidesulfovibrio</taxon>
    </lineage>
</organism>
<dbReference type="Gene3D" id="2.30.110.50">
    <property type="match status" value="1"/>
</dbReference>
<dbReference type="InterPro" id="IPR006531">
    <property type="entry name" value="Gp5/Vgr_OB"/>
</dbReference>
<comment type="caution">
    <text evidence="3">The sequence shown here is derived from an EMBL/GenBank/DDBJ whole genome shotgun (WGS) entry which is preliminary data.</text>
</comment>
<sequence length="745" mass="82697">MPEAVPPRSEFAVSGLSADTFQVARFTGRESLAGLYEFETFLAASGPGPDPEAVQSGRATLTVRRPSGCDIFWHGIVREFDQLERNHGLTYYRAVLVPRAWWLTQTLGTRIFLDADLTRVLDSVFREAGLQQGLDLEFRLRDTYSRREWICQYAETGWNFASRLMERAGVYCFFEQEADREKLVITDTFMSHMPLGNDAHLAYRPASGLTDAQSPEHARTFRRCFRQTPRGVRVQGYNYRTCKTLQATRGVVGHGQVQVYAHEDDPRTNTEAERMAKVRAESLNCRRALYHGSTTAPFLRPGCTFRLLDHYDESFNREYLVVEVVHECRQESALSTRGLQDVPEQTTYRNDFAAIPSNVQFRAEIATPRPKVSGPLTAWIDGEGDGHYAEVDALGRYKVRFAMDLSDREGGKASHWIRLITPYAGEGHGLHLPLHKGAEVLVLFRNGNPDKPVIAGAVANQAQKMVVNQDSSTQCRLTTAGGNLLHVEDRDGSQRFLIQSPVQNSWVRIGAPNDPPPPPDWDWSSLPTKDGIALATGGSFSVNCQVWNTVTLGEQSSTVVGAKAVTVLGEALNVNLGPRQDVIIPRKTDFTPARSGIRAAMEYLHLRRAVVVGGQDQALIVDQQQVLGQQNNVVGGQQQVVAQQDNVVVDQQQLLANNNNVIGDQQQLVAQQDNVVADQQLIVANNNNIVAENNNVVVNQENVVVEQNNQLVEVNNIVVNQNNVVQEQANLGVVQNNVVADVNFV</sequence>
<evidence type="ECO:0000256" key="1">
    <source>
        <dbReference type="ARBA" id="ARBA00005558"/>
    </source>
</evidence>
<reference evidence="3 4" key="2">
    <citation type="submission" date="2020-05" db="EMBL/GenBank/DDBJ databases">
        <title>Draft genome sequence of Desulfovibrio sp. strainFSS-1.</title>
        <authorList>
            <person name="Shimoshige H."/>
            <person name="Kobayashi H."/>
            <person name="Maekawa T."/>
        </authorList>
    </citation>
    <scope>NUCLEOTIDE SEQUENCE [LARGE SCALE GENOMIC DNA]</scope>
    <source>
        <strain evidence="3 4">SIID29052-01</strain>
    </source>
</reference>
<dbReference type="Pfam" id="PF04717">
    <property type="entry name" value="Phage_base_V"/>
    <property type="match status" value="1"/>
</dbReference>
<dbReference type="RefSeq" id="WP_173082492.1">
    <property type="nucleotide sequence ID" value="NZ_BLTE01000004.1"/>
</dbReference>
<gene>
    <name evidence="3" type="primary">vgrG1_2</name>
    <name evidence="3" type="ORF">NNJEOMEG_01291</name>
</gene>
<reference evidence="3 4" key="1">
    <citation type="submission" date="2020-04" db="EMBL/GenBank/DDBJ databases">
        <authorList>
            <consortium name="Desulfovibrio sp. FSS-1 genome sequencing consortium"/>
            <person name="Shimoshige H."/>
            <person name="Kobayashi H."/>
            <person name="Maekawa T."/>
        </authorList>
    </citation>
    <scope>NUCLEOTIDE SEQUENCE [LARGE SCALE GENOMIC DNA]</scope>
    <source>
        <strain evidence="3 4">SIID29052-01</strain>
    </source>
</reference>
<proteinExistence type="inferred from homology"/>
<dbReference type="GO" id="GO:0016874">
    <property type="term" value="F:ligase activity"/>
    <property type="evidence" value="ECO:0007669"/>
    <property type="project" value="UniProtKB-KW"/>
</dbReference>
<name>A0A6V8LT09_9BACT</name>
<dbReference type="AlphaFoldDB" id="A0A6V8LT09"/>
<dbReference type="SUPFAM" id="SSF69255">
    <property type="entry name" value="gp5 N-terminal domain-like"/>
    <property type="match status" value="1"/>
</dbReference>
<dbReference type="Gene3D" id="3.55.50.10">
    <property type="entry name" value="Baseplate protein-like domains"/>
    <property type="match status" value="1"/>
</dbReference>
<protein>
    <submittedName>
        <fullName evidence="3">Actin cross-linking toxin VgrG1</fullName>
        <ecNumber evidence="3">6.3.2.-</ecNumber>
    </submittedName>
</protein>
<dbReference type="Gene3D" id="4.10.220.110">
    <property type="match status" value="1"/>
</dbReference>
<dbReference type="EC" id="6.3.2.-" evidence="3"/>
<keyword evidence="3" id="KW-0436">Ligase</keyword>
<evidence type="ECO:0000259" key="2">
    <source>
        <dbReference type="Pfam" id="PF04717"/>
    </source>
</evidence>
<dbReference type="InterPro" id="IPR006533">
    <property type="entry name" value="T6SS_Vgr_RhsGE"/>
</dbReference>
<dbReference type="NCBIfam" id="TIGR03361">
    <property type="entry name" value="VI_Rhs_Vgr"/>
    <property type="match status" value="1"/>
</dbReference>
<evidence type="ECO:0000313" key="4">
    <source>
        <dbReference type="Proteomes" id="UP000494245"/>
    </source>
</evidence>
<accession>A0A6V8LT09</accession>
<evidence type="ECO:0000313" key="3">
    <source>
        <dbReference type="EMBL" id="GFK93458.1"/>
    </source>
</evidence>
<dbReference type="NCBIfam" id="TIGR01646">
    <property type="entry name" value="vgr_GE"/>
    <property type="match status" value="1"/>
</dbReference>
<dbReference type="Pfam" id="PF05954">
    <property type="entry name" value="Phage_GPD"/>
    <property type="match status" value="1"/>
</dbReference>
<keyword evidence="4" id="KW-1185">Reference proteome</keyword>
<dbReference type="Gene3D" id="2.40.50.230">
    <property type="entry name" value="Gp5 N-terminal domain"/>
    <property type="match status" value="1"/>
</dbReference>
<feature type="domain" description="Gp5/Type VI secretion system Vgr protein OB-fold" evidence="2">
    <location>
        <begin position="394"/>
        <end position="457"/>
    </location>
</feature>
<dbReference type="Proteomes" id="UP000494245">
    <property type="component" value="Unassembled WGS sequence"/>
</dbReference>
<dbReference type="SUPFAM" id="SSF69279">
    <property type="entry name" value="Phage tail proteins"/>
    <property type="match status" value="2"/>
</dbReference>
<dbReference type="EMBL" id="BLTE01000004">
    <property type="protein sequence ID" value="GFK93458.1"/>
    <property type="molecule type" value="Genomic_DNA"/>
</dbReference>
<dbReference type="InterPro" id="IPR011049">
    <property type="entry name" value="Serralysin-like_metalloprot_C"/>
</dbReference>